<keyword evidence="4" id="KW-1185">Reference proteome</keyword>
<keyword evidence="2" id="KW-0472">Membrane</keyword>
<dbReference type="OrthoDB" id="5241356at2"/>
<comment type="caution">
    <text evidence="3">The sequence shown here is derived from an EMBL/GenBank/DDBJ whole genome shotgun (WGS) entry which is preliminary data.</text>
</comment>
<evidence type="ECO:0008006" key="5">
    <source>
        <dbReference type="Google" id="ProtNLM"/>
    </source>
</evidence>
<organism evidence="3 4">
    <name type="scientific">Pseudoclavibacter caeni</name>
    <dbReference type="NCBI Taxonomy" id="908846"/>
    <lineage>
        <taxon>Bacteria</taxon>
        <taxon>Bacillati</taxon>
        <taxon>Actinomycetota</taxon>
        <taxon>Actinomycetes</taxon>
        <taxon>Micrococcales</taxon>
        <taxon>Microbacteriaceae</taxon>
        <taxon>Pseudoclavibacter</taxon>
    </lineage>
</organism>
<name>A0A7C8FTU6_9MICO</name>
<feature type="compositionally biased region" description="Low complexity" evidence="1">
    <location>
        <begin position="1942"/>
        <end position="1956"/>
    </location>
</feature>
<dbReference type="EMBL" id="WBKA01000001">
    <property type="protein sequence ID" value="KAB1633532.1"/>
    <property type="molecule type" value="Genomic_DNA"/>
</dbReference>
<dbReference type="InterPro" id="IPR011044">
    <property type="entry name" value="Quino_amine_DH_bsu"/>
</dbReference>
<protein>
    <recommendedName>
        <fullName evidence="5">Tandem-95 repeat protein</fullName>
    </recommendedName>
</protein>
<dbReference type="Proteomes" id="UP000481339">
    <property type="component" value="Unassembled WGS sequence"/>
</dbReference>
<dbReference type="SUPFAM" id="SSF50969">
    <property type="entry name" value="YVTN repeat-like/Quinoprotein amine dehydrogenase"/>
    <property type="match status" value="1"/>
</dbReference>
<feature type="region of interest" description="Disordered" evidence="1">
    <location>
        <begin position="371"/>
        <end position="400"/>
    </location>
</feature>
<gene>
    <name evidence="3" type="ORF">F8O02_00935</name>
</gene>
<reference evidence="3 4" key="1">
    <citation type="submission" date="2019-09" db="EMBL/GenBank/DDBJ databases">
        <title>Phylogeny of genus Pseudoclavibacter and closely related genus.</title>
        <authorList>
            <person name="Li Y."/>
        </authorList>
    </citation>
    <scope>NUCLEOTIDE SEQUENCE [LARGE SCALE GENOMIC DNA]</scope>
    <source>
        <strain evidence="3 4">JCM 16921</strain>
    </source>
</reference>
<dbReference type="Pfam" id="PF17963">
    <property type="entry name" value="Big_9"/>
    <property type="match status" value="2"/>
</dbReference>
<evidence type="ECO:0000313" key="4">
    <source>
        <dbReference type="Proteomes" id="UP000481339"/>
    </source>
</evidence>
<accession>A0A7C8FTU6</accession>
<proteinExistence type="predicted"/>
<keyword evidence="2" id="KW-0812">Transmembrane</keyword>
<feature type="compositionally biased region" description="Basic and acidic residues" evidence="1">
    <location>
        <begin position="377"/>
        <end position="392"/>
    </location>
</feature>
<sequence>MRLRGDDLAGLLHRRWMRWAAVGLVAVLALTGILVWRGVPTQQTELEQTSVWSINSRGPLYGRVDTDITELAQVHSGDPSAFRISTVLQDGSSVVLLSDQQRMKVVDPGDPQDVEDAKDATSAPLDADAVVPSGPYVAFLNRRTGALGAIAVSDLAAGGSPTAINERDGDVTERFVAAAVTAQGVLYGLSDRGEIVTWDVAQGEQRSRKGTDAPTDGDSDDLTVFGDHWALLQHGGDTSTLWVDGQRTEVSLDANARLARADADADELAVADGSGLHLVDARGAETGSVDATGTAAAPVWRDGCLHAAWGASGAMSVSDCGGDAQSLEFPSASAVSGSSPIFRVNGDGFVLNDGASGLVWELDGDTWRLVPSSTSWQREDDQRETTDTKQDQNAKQNECPTPAIGASAEFGVRPGQLATVPVLVGALDPNPQDTITIVSSADSPKWSSGGFGTLAAVNDDQAVSLQPDVSSGSGTISYVITDGSDCRVTGEAQVSVHPEDVNAAPEYRAVNDRSLADLQVAPGGSLRFNGLDGWVDPDGDPLYVTGATATAGTAAATPQGMVAYKADEDQAAGRVTVTVEVSDGRGGTTRRDIGITVTDSPLLKARSFARTVTVGSSPAIDLSEYISGVAGGGVENTRVDLARATVDGDLQSRIAVRPSIDSLSVSVTPVEAGVYPITYEVRSGASTATGTLLVTATADDTRLSTPPITVFLRPDEDVTVDPLAPVSNPSGSVLMVGDGQEYQLDDSRSSLSASAVGGSELRVTGRTPDGSPGRIGTFTYAVTDGSQTVTGLATVFQIDDAVSAKPVAVADQVTVRAGGQVDIPVLDNDVAPAGGTLMLDPRQTTDDLPGLAFPSGSSLRYLATTEPGSYTLTYRTYVSGHPGQGSLGRVTVRVTADDGNQAPEATNIDARVQAHSSTMISVPGYGVDPDGDDVSVVSVTQPDANGSAQVLSDGRIEVASTADGGPISFDYTVADARGATSTATVRVGVITDATLAPVAYNDYVEATPGAESVAVDPTLNDTRVGDESLEVESVDQVVSSLAADGAAGTPADVDGNTVTLHPSAAVGRTVYQYAVRSAGGSTAVGSIVLNVTNDALPQYPQLVDTQIGADDIDGDDYSADVVSDRLIWSGLGKVDVALWGDQDGVSLDGDTVSGTLGDSRRIIPISATAEDAQGQTDPPRTWAFVRVPKKDTIRPQLKDPAKTYEVHENESVTVDLADEIGQLSGRTLQVNAAKASGSRPEASCTVSGTSVTYAAGGDSTSERDSCGVEVQWAGDDGTRSTVSLPMRIVLDDPPPVIRSAQIAVVDPAETGEANLADSVDWTGDKGTLGYECGQATGAKGVTVACSGGQVSIMVAPDAQQGSVASFDVRITSPSFTPVPQARMTVQVGMLAPATLDPAGLSLGLSEGSGSGSVDALGPNGSVSRYTPVKLTEVSFSDAGVSGSVNGSSIQVQVAQGTQGGVKSGTYTLEDAQGNTGHGRIEVDYRALPNKPARVALSSVGDGTVTLAIEQSETLSSPAVTGFHVTWEGGSQDCGLGACTISGLKNFDHKTFVVAAVNDVGQSRDTVSVEGWAYRKPGGAPRLDWRPSAAGEVTVTVTNPDTDGVSGIVLDGPGGARTLAASGGEEAFDVAGGSSAQITATSTGQEKPAVDNVSARDTAVSQVTVEGVEAPVISEVSAQASGSDAVTGSATITARGGDVRYGWALDGEACSAAETLVDGSVTVTRQAASNIGHTLTLCAAAGLPDGQTPEWAQGVSSPSPSVTPIAFPGDDGGVAYHIDPSTGSVSLTGGSHEDFTAELVTGSGPTRGSHEVSYRWRFTDGTVDQTTHQAGPSGTPAYVPEVGSGWNATEVTHAFADSNAWAYTLPTLSVEADSDDYETSIRYCADGTEACHDVPSGQSSVSLPDADERYTFTWTVRFTGDLAGLPDRTFTKTVITQKHAETPETPESTPGTTTSGG</sequence>
<keyword evidence="2" id="KW-1133">Transmembrane helix</keyword>
<evidence type="ECO:0000256" key="1">
    <source>
        <dbReference type="SAM" id="MobiDB-lite"/>
    </source>
</evidence>
<feature type="region of interest" description="Disordered" evidence="1">
    <location>
        <begin position="1936"/>
        <end position="1956"/>
    </location>
</feature>
<evidence type="ECO:0000256" key="2">
    <source>
        <dbReference type="SAM" id="Phobius"/>
    </source>
</evidence>
<evidence type="ECO:0000313" key="3">
    <source>
        <dbReference type="EMBL" id="KAB1633532.1"/>
    </source>
</evidence>
<feature type="transmembrane region" description="Helical" evidence="2">
    <location>
        <begin position="20"/>
        <end position="39"/>
    </location>
</feature>
<dbReference type="RefSeq" id="WP_158035310.1">
    <property type="nucleotide sequence ID" value="NZ_BAAAZV010000006.1"/>
</dbReference>